<accession>A0ABU9U9R9</accession>
<dbReference type="Gene3D" id="3.40.1090.10">
    <property type="entry name" value="Cytosolic phospholipase A2 catalytic domain"/>
    <property type="match status" value="1"/>
</dbReference>
<dbReference type="InterPro" id="IPR050301">
    <property type="entry name" value="NTE"/>
</dbReference>
<feature type="domain" description="PNPLA" evidence="5">
    <location>
        <begin position="5"/>
        <end position="186"/>
    </location>
</feature>
<dbReference type="InterPro" id="IPR016035">
    <property type="entry name" value="Acyl_Trfase/lysoPLipase"/>
</dbReference>
<sequence length="304" mass="33650">MRWALVLSGGGAKGFAHIGVLKALEELGMRPNLIVGTSMGAIVGGLYCSGMSVNELEEFARNFDIDAYLEGFAYHVPDTIPFINIVRAGEAIKNLMTSTGMDGGRKLYELFKKLTHDAKIEELKPSFCCNALDLVSGEQRIFDSGSLADAMRASMSFPGIFSPWEIDGGLFVDGGIVDNMPVWAARKKGHTHVIGVNVSPHEGIDREHIKKGLDVIMRSLVLVSTRIPRHIFNVADLEIVASDATSQFDFGNPDKLIKLGYEKTMEKKKEIRMLVRPGLGRLLSGPNTITRYIRKKLWEPDWKK</sequence>
<dbReference type="SUPFAM" id="SSF52151">
    <property type="entry name" value="FabD/lysophospholipase-like"/>
    <property type="match status" value="1"/>
</dbReference>
<reference evidence="6 7" key="1">
    <citation type="submission" date="2024-03" db="EMBL/GenBank/DDBJ databases">
        <title>Ignisphaera cupida sp. nov., a hyperthermophilic hydrolytic archaeon from a hot spring of Kamchatka, and proposal of Ignisphaeraceae fam. nov.</title>
        <authorList>
            <person name="Podosokorskaya O.A."/>
            <person name="Elcheninov A.G."/>
            <person name="Maltseva A.I."/>
            <person name="Zayulina K.S."/>
            <person name="Novikov A."/>
            <person name="Merkel A.Y."/>
        </authorList>
    </citation>
    <scope>NUCLEOTIDE SEQUENCE [LARGE SCALE GENOMIC DNA]</scope>
    <source>
        <strain evidence="6 7">38H-sp</strain>
    </source>
</reference>
<evidence type="ECO:0000313" key="7">
    <source>
        <dbReference type="Proteomes" id="UP001466331"/>
    </source>
</evidence>
<comment type="caution">
    <text evidence="6">The sequence shown here is derived from an EMBL/GenBank/DDBJ whole genome shotgun (WGS) entry which is preliminary data.</text>
</comment>
<organism evidence="6 7">
    <name type="scientific">Rarispira pelagica</name>
    <dbReference type="NCBI Taxonomy" id="3141764"/>
    <lineage>
        <taxon>Bacteria</taxon>
        <taxon>Pseudomonadati</taxon>
        <taxon>Spirochaetota</taxon>
        <taxon>Spirochaetia</taxon>
        <taxon>Winmispirales</taxon>
        <taxon>Winmispiraceae</taxon>
        <taxon>Rarispira</taxon>
    </lineage>
</organism>
<dbReference type="Pfam" id="PF01734">
    <property type="entry name" value="Patatin"/>
    <property type="match status" value="1"/>
</dbReference>
<dbReference type="Proteomes" id="UP001466331">
    <property type="component" value="Unassembled WGS sequence"/>
</dbReference>
<keyword evidence="3 4" id="KW-0443">Lipid metabolism</keyword>
<name>A0ABU9U9R9_9SPIR</name>
<evidence type="ECO:0000256" key="1">
    <source>
        <dbReference type="ARBA" id="ARBA00022801"/>
    </source>
</evidence>
<evidence type="ECO:0000256" key="4">
    <source>
        <dbReference type="PROSITE-ProRule" id="PRU01161"/>
    </source>
</evidence>
<evidence type="ECO:0000259" key="5">
    <source>
        <dbReference type="PROSITE" id="PS51635"/>
    </source>
</evidence>
<protein>
    <submittedName>
        <fullName evidence="6">Patatin-like phospholipase family protein</fullName>
    </submittedName>
</protein>
<keyword evidence="2 4" id="KW-0442">Lipid degradation</keyword>
<dbReference type="PROSITE" id="PS51635">
    <property type="entry name" value="PNPLA"/>
    <property type="match status" value="1"/>
</dbReference>
<evidence type="ECO:0000313" key="6">
    <source>
        <dbReference type="EMBL" id="MEM5947413.1"/>
    </source>
</evidence>
<dbReference type="RefSeq" id="WP_420068862.1">
    <property type="nucleotide sequence ID" value="NZ_JBCHKQ010000001.1"/>
</dbReference>
<feature type="active site" description="Proton acceptor" evidence="4">
    <location>
        <position position="173"/>
    </location>
</feature>
<feature type="active site" description="Nucleophile" evidence="4">
    <location>
        <position position="38"/>
    </location>
</feature>
<dbReference type="PANTHER" id="PTHR14226:SF29">
    <property type="entry name" value="NEUROPATHY TARGET ESTERASE SWS"/>
    <property type="match status" value="1"/>
</dbReference>
<feature type="short sequence motif" description="GXGXXG" evidence="4">
    <location>
        <begin position="9"/>
        <end position="14"/>
    </location>
</feature>
<feature type="short sequence motif" description="DGA/G" evidence="4">
    <location>
        <begin position="173"/>
        <end position="175"/>
    </location>
</feature>
<dbReference type="CDD" id="cd07205">
    <property type="entry name" value="Pat_PNPLA6_PNPLA7_NTE1_like"/>
    <property type="match status" value="1"/>
</dbReference>
<dbReference type="EMBL" id="JBCHKQ010000001">
    <property type="protein sequence ID" value="MEM5947413.1"/>
    <property type="molecule type" value="Genomic_DNA"/>
</dbReference>
<dbReference type="InterPro" id="IPR002641">
    <property type="entry name" value="PNPLA_dom"/>
</dbReference>
<proteinExistence type="predicted"/>
<gene>
    <name evidence="6" type="ORF">WKV44_02540</name>
</gene>
<keyword evidence="1 4" id="KW-0378">Hydrolase</keyword>
<keyword evidence="7" id="KW-1185">Reference proteome</keyword>
<evidence type="ECO:0000256" key="3">
    <source>
        <dbReference type="ARBA" id="ARBA00023098"/>
    </source>
</evidence>
<evidence type="ECO:0000256" key="2">
    <source>
        <dbReference type="ARBA" id="ARBA00022963"/>
    </source>
</evidence>
<dbReference type="PANTHER" id="PTHR14226">
    <property type="entry name" value="NEUROPATHY TARGET ESTERASE/SWISS CHEESE D.MELANOGASTER"/>
    <property type="match status" value="1"/>
</dbReference>
<feature type="short sequence motif" description="GXSXG" evidence="4">
    <location>
        <begin position="36"/>
        <end position="40"/>
    </location>
</feature>